<dbReference type="Proteomes" id="UP001597118">
    <property type="component" value="Unassembled WGS sequence"/>
</dbReference>
<dbReference type="Pfam" id="PF20365">
    <property type="entry name" value="DUF6660"/>
    <property type="match status" value="1"/>
</dbReference>
<dbReference type="RefSeq" id="WP_379663155.1">
    <property type="nucleotide sequence ID" value="NZ_JBHUDG010000019.1"/>
</dbReference>
<keyword evidence="1" id="KW-0732">Signal</keyword>
<reference evidence="3" key="1">
    <citation type="journal article" date="2019" name="Int. J. Syst. Evol. Microbiol.">
        <title>The Global Catalogue of Microorganisms (GCM) 10K type strain sequencing project: providing services to taxonomists for standard genome sequencing and annotation.</title>
        <authorList>
            <consortium name="The Broad Institute Genomics Platform"/>
            <consortium name="The Broad Institute Genome Sequencing Center for Infectious Disease"/>
            <person name="Wu L."/>
            <person name="Ma J."/>
        </authorList>
    </citation>
    <scope>NUCLEOTIDE SEQUENCE [LARGE SCALE GENOMIC DNA]</scope>
    <source>
        <strain evidence="3">CCUG 53762</strain>
    </source>
</reference>
<organism evidence="2 3">
    <name type="scientific">Pseudopedobacter beijingensis</name>
    <dbReference type="NCBI Taxonomy" id="1207056"/>
    <lineage>
        <taxon>Bacteria</taxon>
        <taxon>Pseudomonadati</taxon>
        <taxon>Bacteroidota</taxon>
        <taxon>Sphingobacteriia</taxon>
        <taxon>Sphingobacteriales</taxon>
        <taxon>Sphingobacteriaceae</taxon>
        <taxon>Pseudopedobacter</taxon>
    </lineage>
</organism>
<keyword evidence="3" id="KW-1185">Reference proteome</keyword>
<gene>
    <name evidence="2" type="ORF">ACFSAH_12885</name>
</gene>
<name>A0ABW4IDH1_9SPHI</name>
<dbReference type="InterPro" id="IPR046601">
    <property type="entry name" value="DUF6660"/>
</dbReference>
<dbReference type="EMBL" id="JBHUDG010000019">
    <property type="protein sequence ID" value="MFD1630778.1"/>
    <property type="molecule type" value="Genomic_DNA"/>
</dbReference>
<protein>
    <submittedName>
        <fullName evidence="2">DUF6660 family protein</fullName>
    </submittedName>
</protein>
<sequence length="107" mass="12042">MRIFQLLFIMYMSLLTALPCEDNQTGGQCDAVVEMTTHNPNESKPVDLCGPICVCSCCHSVVSVPTRINILEETPLYPTELKQVFAFDSKFHSNYSCKIWQPPKINA</sequence>
<accession>A0ABW4IDH1</accession>
<proteinExistence type="predicted"/>
<feature type="signal peptide" evidence="1">
    <location>
        <begin position="1"/>
        <end position="17"/>
    </location>
</feature>
<comment type="caution">
    <text evidence="2">The sequence shown here is derived from an EMBL/GenBank/DDBJ whole genome shotgun (WGS) entry which is preliminary data.</text>
</comment>
<feature type="chain" id="PRO_5046636686" evidence="1">
    <location>
        <begin position="18"/>
        <end position="107"/>
    </location>
</feature>
<evidence type="ECO:0000313" key="2">
    <source>
        <dbReference type="EMBL" id="MFD1630778.1"/>
    </source>
</evidence>
<evidence type="ECO:0000256" key="1">
    <source>
        <dbReference type="SAM" id="SignalP"/>
    </source>
</evidence>
<evidence type="ECO:0000313" key="3">
    <source>
        <dbReference type="Proteomes" id="UP001597118"/>
    </source>
</evidence>